<organism evidence="5 6">
    <name type="scientific">Abeliophyllum distichum</name>
    <dbReference type="NCBI Taxonomy" id="126358"/>
    <lineage>
        <taxon>Eukaryota</taxon>
        <taxon>Viridiplantae</taxon>
        <taxon>Streptophyta</taxon>
        <taxon>Embryophyta</taxon>
        <taxon>Tracheophyta</taxon>
        <taxon>Spermatophyta</taxon>
        <taxon>Magnoliopsida</taxon>
        <taxon>eudicotyledons</taxon>
        <taxon>Gunneridae</taxon>
        <taxon>Pentapetalae</taxon>
        <taxon>asterids</taxon>
        <taxon>lamiids</taxon>
        <taxon>Lamiales</taxon>
        <taxon>Oleaceae</taxon>
        <taxon>Forsythieae</taxon>
        <taxon>Abeliophyllum</taxon>
    </lineage>
</organism>
<gene>
    <name evidence="5" type="ORF">Adt_45127</name>
</gene>
<evidence type="ECO:0000256" key="3">
    <source>
        <dbReference type="SAM" id="SignalP"/>
    </source>
</evidence>
<dbReference type="AlphaFoldDB" id="A0ABD1PDH7"/>
<feature type="signal peptide" evidence="3">
    <location>
        <begin position="1"/>
        <end position="19"/>
    </location>
</feature>
<keyword evidence="6" id="KW-1185">Reference proteome</keyword>
<evidence type="ECO:0000259" key="4">
    <source>
        <dbReference type="Pfam" id="PF19160"/>
    </source>
</evidence>
<keyword evidence="2" id="KW-0472">Membrane</keyword>
<evidence type="ECO:0000256" key="2">
    <source>
        <dbReference type="SAM" id="Phobius"/>
    </source>
</evidence>
<dbReference type="InterPro" id="IPR043891">
    <property type="entry name" value="SPARK"/>
</dbReference>
<evidence type="ECO:0000256" key="1">
    <source>
        <dbReference type="SAM" id="MobiDB-lite"/>
    </source>
</evidence>
<dbReference type="Pfam" id="PF19160">
    <property type="entry name" value="SPARK"/>
    <property type="match status" value="1"/>
</dbReference>
<keyword evidence="2" id="KW-1133">Transmembrane helix</keyword>
<dbReference type="PANTHER" id="PTHR34056">
    <property type="entry name" value="GPI-ANCHORED PROTEIN"/>
    <property type="match status" value="1"/>
</dbReference>
<feature type="domain" description="SPARK" evidence="4">
    <location>
        <begin position="52"/>
        <end position="235"/>
    </location>
</feature>
<accession>A0ABD1PDH7</accession>
<evidence type="ECO:0000313" key="6">
    <source>
        <dbReference type="Proteomes" id="UP001604336"/>
    </source>
</evidence>
<feature type="transmembrane region" description="Helical" evidence="2">
    <location>
        <begin position="311"/>
        <end position="332"/>
    </location>
</feature>
<dbReference type="PANTHER" id="PTHR34056:SF1">
    <property type="entry name" value="GPI-ANCHORED PROTEIN"/>
    <property type="match status" value="1"/>
</dbReference>
<protein>
    <recommendedName>
        <fullName evidence="4">SPARK domain-containing protein</fullName>
    </recommendedName>
</protein>
<proteinExistence type="predicted"/>
<sequence length="427" mass="46933">MSFFTSFLFITFHISALFALTNPDPATVQTQTLLPVPSPPATIPAFPEQSDVASCPLDLPDQLFHGIKSACGSKTHHGTDPNQLHRTRCCPVLAAWLYSAYSNTALQAYTTKSPPQTASYDMPVLPDDSETCVDTLEKALGSRGIELTKPNETCDAVYCYCGIRLHPFSCPEAFYVNSGGKLVGSESVKKLENDCLSNNVNGYAGLGGCSKCLHTLHSLKEDKAGHTNNSNERTSKMHNRDCELMGLTWLLNKNRTAYIHTVSAVLRALMTSTGDASDPRFCSLNSDGMPLAVDSSEINDQNSSSISTISLYHYLLLLSLLYLSILVSFSSIKNFADAARHVELEDERLGSAKSLERAFVAESSSSKASGFKRKKNWNNGKKEKRKETGQGPKKNKLICNKKEKWFGEKNDKSKLKCYNCQVLGHFA</sequence>
<reference evidence="6" key="1">
    <citation type="submission" date="2024-07" db="EMBL/GenBank/DDBJ databases">
        <title>Two chromosome-level genome assemblies of Korean endemic species Abeliophyllum distichum and Forsythia ovata (Oleaceae).</title>
        <authorList>
            <person name="Jang H."/>
        </authorList>
    </citation>
    <scope>NUCLEOTIDE SEQUENCE [LARGE SCALE GENOMIC DNA]</scope>
</reference>
<keyword evidence="2" id="KW-0812">Transmembrane</keyword>
<keyword evidence="3" id="KW-0732">Signal</keyword>
<evidence type="ECO:0000313" key="5">
    <source>
        <dbReference type="EMBL" id="KAL2461707.1"/>
    </source>
</evidence>
<dbReference type="EMBL" id="JBFOLK010000014">
    <property type="protein sequence ID" value="KAL2461707.1"/>
    <property type="molecule type" value="Genomic_DNA"/>
</dbReference>
<comment type="caution">
    <text evidence="5">The sequence shown here is derived from an EMBL/GenBank/DDBJ whole genome shotgun (WGS) entry which is preliminary data.</text>
</comment>
<dbReference type="Proteomes" id="UP001604336">
    <property type="component" value="Unassembled WGS sequence"/>
</dbReference>
<feature type="chain" id="PRO_5044850545" description="SPARK domain-containing protein" evidence="3">
    <location>
        <begin position="20"/>
        <end position="427"/>
    </location>
</feature>
<feature type="region of interest" description="Disordered" evidence="1">
    <location>
        <begin position="366"/>
        <end position="396"/>
    </location>
</feature>
<name>A0ABD1PDH7_9LAMI</name>
<dbReference type="InterPro" id="IPR040376">
    <property type="entry name" value="At4g28100-like"/>
</dbReference>